<dbReference type="EMBL" id="BIFS01000002">
    <property type="protein sequence ID" value="GCE22924.1"/>
    <property type="molecule type" value="Genomic_DNA"/>
</dbReference>
<dbReference type="RefSeq" id="WP_126556417.1">
    <property type="nucleotide sequence ID" value="NZ_BIFS01000002.1"/>
</dbReference>
<dbReference type="PROSITE" id="PS50932">
    <property type="entry name" value="HTH_LACI_2"/>
    <property type="match status" value="1"/>
</dbReference>
<dbReference type="InterPro" id="IPR028082">
    <property type="entry name" value="Peripla_BP_I"/>
</dbReference>
<accession>A0A402AV06</accession>
<dbReference type="SUPFAM" id="SSF53822">
    <property type="entry name" value="Periplasmic binding protein-like I"/>
    <property type="match status" value="1"/>
</dbReference>
<dbReference type="PANTHER" id="PTHR30146:SF148">
    <property type="entry name" value="HTH-TYPE TRANSCRIPTIONAL REPRESSOR PURR-RELATED"/>
    <property type="match status" value="1"/>
</dbReference>
<proteinExistence type="predicted"/>
<dbReference type="SMART" id="SM00354">
    <property type="entry name" value="HTH_LACI"/>
    <property type="match status" value="1"/>
</dbReference>
<dbReference type="CDD" id="cd06288">
    <property type="entry name" value="PBP1_sucrose_transcription_regulator"/>
    <property type="match status" value="1"/>
</dbReference>
<dbReference type="AlphaFoldDB" id="A0A402AV06"/>
<evidence type="ECO:0000256" key="4">
    <source>
        <dbReference type="ARBA" id="ARBA00023163"/>
    </source>
</evidence>
<dbReference type="GO" id="GO:0003700">
    <property type="term" value="F:DNA-binding transcription factor activity"/>
    <property type="evidence" value="ECO:0007669"/>
    <property type="project" value="TreeGrafter"/>
</dbReference>
<dbReference type="CDD" id="cd01392">
    <property type="entry name" value="HTH_LacI"/>
    <property type="match status" value="1"/>
</dbReference>
<dbReference type="SUPFAM" id="SSF47413">
    <property type="entry name" value="lambda repressor-like DNA-binding domains"/>
    <property type="match status" value="1"/>
</dbReference>
<evidence type="ECO:0000259" key="6">
    <source>
        <dbReference type="PROSITE" id="PS50932"/>
    </source>
</evidence>
<evidence type="ECO:0000313" key="7">
    <source>
        <dbReference type="EMBL" id="GCE22924.1"/>
    </source>
</evidence>
<name>A0A402AV06_9CHLR</name>
<feature type="region of interest" description="Disordered" evidence="5">
    <location>
        <begin position="1"/>
        <end position="22"/>
    </location>
</feature>
<dbReference type="GO" id="GO:0000976">
    <property type="term" value="F:transcription cis-regulatory region binding"/>
    <property type="evidence" value="ECO:0007669"/>
    <property type="project" value="TreeGrafter"/>
</dbReference>
<dbReference type="InterPro" id="IPR046335">
    <property type="entry name" value="LacI/GalR-like_sensor"/>
</dbReference>
<sequence length="364" mass="39861">MTSLKQQSETGQTADGRSTQSVTIHDVARAAGVTISTVSKALNGQGKLRAETRERVQEVARSLGFRPNDLVQSLIRGSTSTIGFITSDSEGRFSIPLLSGINNVLMQEQISVFLCDTSDDVQREQQHIDLLLAKRVDGFIVSGWKIDARPPLNVGNNRTPIVYACAQVKTPEALCLIPDDEQGGRIAVEHLLQLGRRSIAHITGLFQYESVQSRERGMRQALDAYGVPHSPNKVLSGPWGQRWGYGAARLLLDDPENRRHLDAIFCGSDQIACGVIDALHERGVRVPDDIAIVGFDNWDIFATESRPALTSVNVNLPDLGRQAAQRLLAMIKGGEEQERGIIRLPCSLVVRESSGASLEHLKEN</sequence>
<evidence type="ECO:0000256" key="3">
    <source>
        <dbReference type="ARBA" id="ARBA00023125"/>
    </source>
</evidence>
<organism evidence="7 8">
    <name type="scientific">Dictyobacter kobayashii</name>
    <dbReference type="NCBI Taxonomy" id="2014872"/>
    <lineage>
        <taxon>Bacteria</taxon>
        <taxon>Bacillati</taxon>
        <taxon>Chloroflexota</taxon>
        <taxon>Ktedonobacteria</taxon>
        <taxon>Ktedonobacterales</taxon>
        <taxon>Dictyobacteraceae</taxon>
        <taxon>Dictyobacter</taxon>
    </lineage>
</organism>
<dbReference type="Gene3D" id="3.40.50.2300">
    <property type="match status" value="2"/>
</dbReference>
<reference evidence="8" key="1">
    <citation type="submission" date="2018-12" db="EMBL/GenBank/DDBJ databases">
        <title>Tengunoibacter tsumagoiensis gen. nov., sp. nov., Dictyobacter kobayashii sp. nov., D. alpinus sp. nov., and D. joshuensis sp. nov. and description of Dictyobacteraceae fam. nov. within the order Ktedonobacterales isolated from Tengu-no-mugimeshi.</title>
        <authorList>
            <person name="Wang C.M."/>
            <person name="Zheng Y."/>
            <person name="Sakai Y."/>
            <person name="Toyoda A."/>
            <person name="Minakuchi Y."/>
            <person name="Abe K."/>
            <person name="Yokota A."/>
            <person name="Yabe S."/>
        </authorList>
    </citation>
    <scope>NUCLEOTIDE SEQUENCE [LARGE SCALE GENOMIC DNA]</scope>
    <source>
        <strain evidence="8">Uno11</strain>
    </source>
</reference>
<dbReference type="OrthoDB" id="156657at2"/>
<dbReference type="Pfam" id="PF13377">
    <property type="entry name" value="Peripla_BP_3"/>
    <property type="match status" value="1"/>
</dbReference>
<dbReference type="Gene3D" id="1.10.260.40">
    <property type="entry name" value="lambda repressor-like DNA-binding domains"/>
    <property type="match status" value="1"/>
</dbReference>
<keyword evidence="1" id="KW-0678">Repressor</keyword>
<protein>
    <submittedName>
        <fullName evidence="7">LacI family transcriptional regulator</fullName>
    </submittedName>
</protein>
<evidence type="ECO:0000256" key="1">
    <source>
        <dbReference type="ARBA" id="ARBA00022491"/>
    </source>
</evidence>
<dbReference type="InterPro" id="IPR010982">
    <property type="entry name" value="Lambda_DNA-bd_dom_sf"/>
</dbReference>
<comment type="caution">
    <text evidence="7">The sequence shown here is derived from an EMBL/GenBank/DDBJ whole genome shotgun (WGS) entry which is preliminary data.</text>
</comment>
<dbReference type="Proteomes" id="UP000287188">
    <property type="component" value="Unassembled WGS sequence"/>
</dbReference>
<evidence type="ECO:0000256" key="2">
    <source>
        <dbReference type="ARBA" id="ARBA00023015"/>
    </source>
</evidence>
<dbReference type="InterPro" id="IPR000843">
    <property type="entry name" value="HTH_LacI"/>
</dbReference>
<dbReference type="PANTHER" id="PTHR30146">
    <property type="entry name" value="LACI-RELATED TRANSCRIPTIONAL REPRESSOR"/>
    <property type="match status" value="1"/>
</dbReference>
<keyword evidence="8" id="KW-1185">Reference proteome</keyword>
<evidence type="ECO:0000256" key="5">
    <source>
        <dbReference type="SAM" id="MobiDB-lite"/>
    </source>
</evidence>
<feature type="domain" description="HTH lacI-type" evidence="6">
    <location>
        <begin position="22"/>
        <end position="76"/>
    </location>
</feature>
<keyword evidence="2" id="KW-0805">Transcription regulation</keyword>
<keyword evidence="3" id="KW-0238">DNA-binding</keyword>
<dbReference type="PROSITE" id="PS00356">
    <property type="entry name" value="HTH_LACI_1"/>
    <property type="match status" value="1"/>
</dbReference>
<dbReference type="Pfam" id="PF00356">
    <property type="entry name" value="LacI"/>
    <property type="match status" value="1"/>
</dbReference>
<evidence type="ECO:0000313" key="8">
    <source>
        <dbReference type="Proteomes" id="UP000287188"/>
    </source>
</evidence>
<keyword evidence="4" id="KW-0804">Transcription</keyword>
<gene>
    <name evidence="7" type="ORF">KDK_67240</name>
</gene>